<reference evidence="3 4" key="1">
    <citation type="submission" date="2019-03" db="EMBL/GenBank/DDBJ databases">
        <title>Paraburkholderia sp. 7MH5, isolated from subtropical forest soil.</title>
        <authorList>
            <person name="Gao Z.-H."/>
            <person name="Qiu L.-H."/>
        </authorList>
    </citation>
    <scope>NUCLEOTIDE SEQUENCE [LARGE SCALE GENOMIC DNA]</scope>
    <source>
        <strain evidence="3 4">7MH5</strain>
    </source>
</reference>
<dbReference type="AlphaFoldDB" id="A0A4P7D6S9"/>
<proteinExistence type="predicted"/>
<evidence type="ECO:0000256" key="1">
    <source>
        <dbReference type="SAM" id="MobiDB-lite"/>
    </source>
</evidence>
<dbReference type="Proteomes" id="UP000295727">
    <property type="component" value="Chromosome 3"/>
</dbReference>
<gene>
    <name evidence="3" type="ORF">E1956_31865</name>
</gene>
<feature type="region of interest" description="Disordered" evidence="1">
    <location>
        <begin position="51"/>
        <end position="70"/>
    </location>
</feature>
<evidence type="ECO:0000313" key="3">
    <source>
        <dbReference type="EMBL" id="QBR02394.1"/>
    </source>
</evidence>
<organism evidence="3 4">
    <name type="scientific">Paraburkholderia pallida</name>
    <dbReference type="NCBI Taxonomy" id="2547399"/>
    <lineage>
        <taxon>Bacteria</taxon>
        <taxon>Pseudomonadati</taxon>
        <taxon>Pseudomonadota</taxon>
        <taxon>Betaproteobacteria</taxon>
        <taxon>Burkholderiales</taxon>
        <taxon>Burkholderiaceae</taxon>
        <taxon>Paraburkholderia</taxon>
    </lineage>
</organism>
<evidence type="ECO:0000313" key="4">
    <source>
        <dbReference type="Proteomes" id="UP000295727"/>
    </source>
</evidence>
<name>A0A4P7D6S9_9BURK</name>
<sequence length="147" mass="15171">MLTFAAFAWAQQQPIFYPAKGQSAQKQHNDMTQCQGWAKQTTGVDPVALAQRSANQPPPPGPQGQRLRGAAGGAALGAAAGAIGGDAGKGAAIGAVTGTVAGGVRQRRETQAYNQQEQAVQQNTQSQLATFNRAVTACMNGRGYTSQ</sequence>
<dbReference type="Pfam" id="PF13441">
    <property type="entry name" value="Gly-zipper_YMGG"/>
    <property type="match status" value="1"/>
</dbReference>
<accession>A0A4P7D6S9</accession>
<dbReference type="InterPro" id="IPR027367">
    <property type="entry name" value="Gly-zipper_YMGG"/>
</dbReference>
<evidence type="ECO:0000259" key="2">
    <source>
        <dbReference type="Pfam" id="PF13441"/>
    </source>
</evidence>
<feature type="domain" description="YMGG-like Gly-zipper" evidence="2">
    <location>
        <begin position="66"/>
        <end position="106"/>
    </location>
</feature>
<protein>
    <submittedName>
        <fullName evidence="3">Glycine zipper family protein</fullName>
    </submittedName>
</protein>
<keyword evidence="4" id="KW-1185">Reference proteome</keyword>
<dbReference type="KEGG" id="ppai:E1956_31865"/>
<dbReference type="RefSeq" id="WP_134757919.1">
    <property type="nucleotide sequence ID" value="NZ_CP038150.1"/>
</dbReference>
<dbReference type="OrthoDB" id="8565211at2"/>
<dbReference type="EMBL" id="CP038150">
    <property type="protein sequence ID" value="QBR02394.1"/>
    <property type="molecule type" value="Genomic_DNA"/>
</dbReference>